<protein>
    <submittedName>
        <fullName evidence="1">Uncharacterized protein</fullName>
    </submittedName>
</protein>
<dbReference type="EMBL" id="BART01025992">
    <property type="protein sequence ID" value="GAG91752.1"/>
    <property type="molecule type" value="Genomic_DNA"/>
</dbReference>
<name>X1CF72_9ZZZZ</name>
<sequence>MAMEIFKLMGTIAINKEQALKDIKGVQEQAKRASTEMGGSFTKFSGYVEKHSAQIKKAGKM</sequence>
<reference evidence="1" key="1">
    <citation type="journal article" date="2014" name="Front. Microbiol.">
        <title>High frequency of phylogenetically diverse reductive dehalogenase-homologous genes in deep subseafloor sedimentary metagenomes.</title>
        <authorList>
            <person name="Kawai M."/>
            <person name="Futagami T."/>
            <person name="Toyoda A."/>
            <person name="Takaki Y."/>
            <person name="Nishi S."/>
            <person name="Hori S."/>
            <person name="Arai W."/>
            <person name="Tsubouchi T."/>
            <person name="Morono Y."/>
            <person name="Uchiyama I."/>
            <person name="Ito T."/>
            <person name="Fujiyama A."/>
            <person name="Inagaki F."/>
            <person name="Takami H."/>
        </authorList>
    </citation>
    <scope>NUCLEOTIDE SEQUENCE</scope>
    <source>
        <strain evidence="1">Expedition CK06-06</strain>
    </source>
</reference>
<gene>
    <name evidence="1" type="ORF">S01H4_46498</name>
</gene>
<proteinExistence type="predicted"/>
<dbReference type="AlphaFoldDB" id="X1CF72"/>
<organism evidence="1">
    <name type="scientific">marine sediment metagenome</name>
    <dbReference type="NCBI Taxonomy" id="412755"/>
    <lineage>
        <taxon>unclassified sequences</taxon>
        <taxon>metagenomes</taxon>
        <taxon>ecological metagenomes</taxon>
    </lineage>
</organism>
<evidence type="ECO:0000313" key="1">
    <source>
        <dbReference type="EMBL" id="GAG91752.1"/>
    </source>
</evidence>
<feature type="non-terminal residue" evidence="1">
    <location>
        <position position="61"/>
    </location>
</feature>
<comment type="caution">
    <text evidence="1">The sequence shown here is derived from an EMBL/GenBank/DDBJ whole genome shotgun (WGS) entry which is preliminary data.</text>
</comment>
<accession>X1CF72</accession>